<dbReference type="RefSeq" id="WP_087910018.1">
    <property type="nucleotide sequence ID" value="NZ_NAIA01000003.1"/>
</dbReference>
<evidence type="ECO:0000313" key="2">
    <source>
        <dbReference type="Proteomes" id="UP000196880"/>
    </source>
</evidence>
<gene>
    <name evidence="1" type="ORF">B6A14_08425</name>
</gene>
<proteinExistence type="predicted"/>
<sequence length="256" mass="29311">MSISTKKAKSSRSFATRKYPVFGTGVYNEKNPPKTVTSSPFYWWFKFLQLNEEYAKSVRKQRTKVSKQVVEDFGKVDKTDFKSWWKTHSHLFTEPETDYSLIIASNNEELAPFDSKDVINLVVPLHWTNVGIKRRVSQLIDKLVPKAPKGQPIRPSDAPYRLGRKWSIIAFEAAYNIYMLKKQSDLGVSQGKKKIPWADIALMANLPIAVRMNQGKHSYDKIAVRNALTAIAIRHFDRAEDFIKAAATNEFPSKIN</sequence>
<accession>A0A210RXR4</accession>
<comment type="caution">
    <text evidence="1">The sequence shown here is derived from an EMBL/GenBank/DDBJ whole genome shotgun (WGS) entry which is preliminary data.</text>
</comment>
<reference evidence="1 2" key="1">
    <citation type="submission" date="2017-03" db="EMBL/GenBank/DDBJ databases">
        <title>New species Polynucleobacter sp. MWH-EgelM1-30-B4.</title>
        <authorList>
            <person name="Hahn M.W."/>
        </authorList>
    </citation>
    <scope>NUCLEOTIDE SEQUENCE [LARGE SCALE GENOMIC DNA]</scope>
    <source>
        <strain evidence="1 2">MWH-EgelM1-30-B4</strain>
    </source>
</reference>
<dbReference type="AlphaFoldDB" id="A0A210RXR4"/>
<protein>
    <submittedName>
        <fullName evidence="1">Uncharacterized protein</fullName>
    </submittedName>
</protein>
<organism evidence="1 2">
    <name type="scientific">Polynucleobacter hirudinilacicola</name>
    <dbReference type="NCBI Taxonomy" id="1743166"/>
    <lineage>
        <taxon>Bacteria</taxon>
        <taxon>Pseudomonadati</taxon>
        <taxon>Pseudomonadota</taxon>
        <taxon>Betaproteobacteria</taxon>
        <taxon>Burkholderiales</taxon>
        <taxon>Burkholderiaceae</taxon>
        <taxon>Polynucleobacter</taxon>
    </lineage>
</organism>
<dbReference type="EMBL" id="NAIA01000003">
    <property type="protein sequence ID" value="OWF65782.1"/>
    <property type="molecule type" value="Genomic_DNA"/>
</dbReference>
<dbReference type="OrthoDB" id="8905372at2"/>
<dbReference type="Proteomes" id="UP000196880">
    <property type="component" value="Unassembled WGS sequence"/>
</dbReference>
<evidence type="ECO:0000313" key="1">
    <source>
        <dbReference type="EMBL" id="OWF65782.1"/>
    </source>
</evidence>
<keyword evidence="2" id="KW-1185">Reference proteome</keyword>
<name>A0A210RXR4_9BURK</name>